<feature type="domain" description="EamA" evidence="4">
    <location>
        <begin position="6"/>
        <end position="110"/>
    </location>
</feature>
<keyword evidence="3" id="KW-1133">Transmembrane helix</keyword>
<feature type="transmembrane region" description="Helical" evidence="3">
    <location>
        <begin position="145"/>
        <end position="165"/>
    </location>
</feature>
<gene>
    <name evidence="5" type="ORF">SASPL_100757</name>
</gene>
<keyword evidence="3" id="KW-0812">Transmembrane</keyword>
<feature type="transmembrane region" description="Helical" evidence="3">
    <location>
        <begin position="241"/>
        <end position="260"/>
    </location>
</feature>
<feature type="transmembrane region" description="Helical" evidence="3">
    <location>
        <begin position="177"/>
        <end position="197"/>
    </location>
</feature>
<evidence type="ECO:0000256" key="1">
    <source>
        <dbReference type="ARBA" id="ARBA00004141"/>
    </source>
</evidence>
<feature type="transmembrane region" description="Helical" evidence="3">
    <location>
        <begin position="36"/>
        <end position="57"/>
    </location>
</feature>
<dbReference type="InterPro" id="IPR037185">
    <property type="entry name" value="EmrE-like"/>
</dbReference>
<proteinExistence type="inferred from homology"/>
<feature type="domain" description="EamA" evidence="4">
    <location>
        <begin position="147"/>
        <end position="282"/>
    </location>
</feature>
<evidence type="ECO:0000313" key="6">
    <source>
        <dbReference type="Proteomes" id="UP000298416"/>
    </source>
</evidence>
<dbReference type="EMBL" id="PNBA02000001">
    <property type="protein sequence ID" value="KAG6435876.1"/>
    <property type="molecule type" value="Genomic_DNA"/>
</dbReference>
<feature type="transmembrane region" description="Helical" evidence="3">
    <location>
        <begin position="266"/>
        <end position="284"/>
    </location>
</feature>
<feature type="transmembrane region" description="Helical" evidence="3">
    <location>
        <begin position="63"/>
        <end position="87"/>
    </location>
</feature>
<protein>
    <recommendedName>
        <fullName evidence="4">EamA domain-containing protein</fullName>
    </recommendedName>
</protein>
<dbReference type="InterPro" id="IPR053218">
    <property type="entry name" value="Pathogen-related_defense"/>
</dbReference>
<evidence type="ECO:0000256" key="2">
    <source>
        <dbReference type="ARBA" id="ARBA00007635"/>
    </source>
</evidence>
<dbReference type="SUPFAM" id="SSF54427">
    <property type="entry name" value="NTF2-like"/>
    <property type="match status" value="1"/>
</dbReference>
<dbReference type="Proteomes" id="UP000298416">
    <property type="component" value="Unassembled WGS sequence"/>
</dbReference>
<dbReference type="GO" id="GO:0016020">
    <property type="term" value="C:membrane"/>
    <property type="evidence" value="ECO:0007669"/>
    <property type="project" value="InterPro"/>
</dbReference>
<dbReference type="InterPro" id="IPR000620">
    <property type="entry name" value="EamA_dom"/>
</dbReference>
<accession>A0A8X8YNU8</accession>
<feature type="transmembrane region" description="Helical" evidence="3">
    <location>
        <begin position="6"/>
        <end position="24"/>
    </location>
</feature>
<evidence type="ECO:0000313" key="5">
    <source>
        <dbReference type="EMBL" id="KAG6435876.1"/>
    </source>
</evidence>
<dbReference type="SUPFAM" id="SSF103481">
    <property type="entry name" value="Multidrug resistance efflux transporter EmrE"/>
    <property type="match status" value="2"/>
</dbReference>
<reference evidence="5" key="2">
    <citation type="submission" date="2020-08" db="EMBL/GenBank/DDBJ databases">
        <title>Plant Genome Project.</title>
        <authorList>
            <person name="Zhang R.-G."/>
        </authorList>
    </citation>
    <scope>NUCLEOTIDE SEQUENCE</scope>
    <source>
        <strain evidence="5">Huo1</strain>
        <tissue evidence="5">Leaf</tissue>
    </source>
</reference>
<sequence>MEKQKPYIAVIVLQCSYAGMMVLSKAAIKGSPPLTWTGLCKIFFVSSYGLALSFNLNLAGLKYISATFGTAILSIVPALVFTMAVCLRIESLDIRKWHGVAKVIGTIIGLSGAMAFTFYKGPSVYHASTSAHHSFDEKPHSKHEWIKGALLAISGQLFYAMWITMQAPLLTQYPGKLRLTILQCGLSCLSATLYAAAVERRGSSWKLRWDIDLLSVAYCGVIVTGMSYWLQAWVIEKKGPVFTAIFGPLALVIAAVFSAFFLNETLHCGSVLGCGLLVVGLYYAEKYRSFMNEEDVKNINWRYGSTPNYDVVDKLFEQGRTKIWPRGSLEEKVQRLVKTWEMEMFHKVDNHDFKTVDVENYKFSLNGRKLMSLKEKRKDGGGYVSLLKTSLPEKFRCFDPETETLDSAHRAFTTTFPRGFALEIVEVFSGPPVIVYKFRHWGFMEGPFKGHPPTGDMVEFFGMAIFEVNEDSKVVRVEFFYDRGELLGGLVKGSISDDVEAHVSSSCPVLRNTG</sequence>
<comment type="similarity">
    <text evidence="2">Belongs to the drug/metabolite transporter (DMT) superfamily. Plant drug/metabolite exporter (P-DME) (TC 2.A.7.4) family.</text>
</comment>
<dbReference type="AlphaFoldDB" id="A0A8X8YNU8"/>
<comment type="caution">
    <text evidence="5">The sequence shown here is derived from an EMBL/GenBank/DDBJ whole genome shotgun (WGS) entry which is preliminary data.</text>
</comment>
<reference evidence="5" key="1">
    <citation type="submission" date="2018-01" db="EMBL/GenBank/DDBJ databases">
        <authorList>
            <person name="Mao J.F."/>
        </authorList>
    </citation>
    <scope>NUCLEOTIDE SEQUENCE</scope>
    <source>
        <strain evidence="5">Huo1</strain>
        <tissue evidence="5">Leaf</tissue>
    </source>
</reference>
<evidence type="ECO:0000256" key="3">
    <source>
        <dbReference type="SAM" id="Phobius"/>
    </source>
</evidence>
<dbReference type="PANTHER" id="PTHR31723:SF10">
    <property type="entry name" value="PATHOGEN-RELATED PROTEIN"/>
    <property type="match status" value="1"/>
</dbReference>
<feature type="transmembrane region" description="Helical" evidence="3">
    <location>
        <begin position="99"/>
        <end position="119"/>
    </location>
</feature>
<dbReference type="Pfam" id="PF00892">
    <property type="entry name" value="EamA"/>
    <property type="match status" value="2"/>
</dbReference>
<organism evidence="5">
    <name type="scientific">Salvia splendens</name>
    <name type="common">Scarlet sage</name>
    <dbReference type="NCBI Taxonomy" id="180675"/>
    <lineage>
        <taxon>Eukaryota</taxon>
        <taxon>Viridiplantae</taxon>
        <taxon>Streptophyta</taxon>
        <taxon>Embryophyta</taxon>
        <taxon>Tracheophyta</taxon>
        <taxon>Spermatophyta</taxon>
        <taxon>Magnoliopsida</taxon>
        <taxon>eudicotyledons</taxon>
        <taxon>Gunneridae</taxon>
        <taxon>Pentapetalae</taxon>
        <taxon>asterids</taxon>
        <taxon>lamiids</taxon>
        <taxon>Lamiales</taxon>
        <taxon>Lamiaceae</taxon>
        <taxon>Nepetoideae</taxon>
        <taxon>Mentheae</taxon>
        <taxon>Salviinae</taxon>
        <taxon>Salvia</taxon>
        <taxon>Salvia subgen. Calosphace</taxon>
        <taxon>core Calosphace</taxon>
    </lineage>
</organism>
<dbReference type="Gene3D" id="3.10.450.50">
    <property type="match status" value="1"/>
</dbReference>
<feature type="transmembrane region" description="Helical" evidence="3">
    <location>
        <begin position="209"/>
        <end position="229"/>
    </location>
</feature>
<name>A0A8X8YNU8_SALSN</name>
<dbReference type="InterPro" id="IPR032710">
    <property type="entry name" value="NTF2-like_dom_sf"/>
</dbReference>
<evidence type="ECO:0000259" key="4">
    <source>
        <dbReference type="Pfam" id="PF00892"/>
    </source>
</evidence>
<keyword evidence="6" id="KW-1185">Reference proteome</keyword>
<comment type="subcellular location">
    <subcellularLocation>
        <location evidence="1">Membrane</location>
        <topology evidence="1">Multi-pass membrane protein</topology>
    </subcellularLocation>
</comment>
<keyword evidence="3" id="KW-0472">Membrane</keyword>
<dbReference type="PANTHER" id="PTHR31723">
    <property type="entry name" value="PATHOGENESIS-RELATED FAMILY PROTEIN"/>
    <property type="match status" value="1"/>
</dbReference>